<dbReference type="InterPro" id="IPR033738">
    <property type="entry name" value="AsnB_N"/>
</dbReference>
<feature type="active site" description="For GATase activity" evidence="8">
    <location>
        <position position="2"/>
    </location>
</feature>
<dbReference type="InterPro" id="IPR006426">
    <property type="entry name" value="Asn_synth_AEB"/>
</dbReference>
<dbReference type="PANTHER" id="PTHR43284">
    <property type="entry name" value="ASPARAGINE SYNTHETASE (GLUTAMINE-HYDROLYZING)"/>
    <property type="match status" value="1"/>
</dbReference>
<dbReference type="CDD" id="cd01991">
    <property type="entry name" value="Asn_synthase_B_C"/>
    <property type="match status" value="1"/>
</dbReference>
<dbReference type="Pfam" id="PF13537">
    <property type="entry name" value="GATase_7"/>
    <property type="match status" value="1"/>
</dbReference>
<feature type="domain" description="Glutamine amidotransferase type-2" evidence="11">
    <location>
        <begin position="2"/>
        <end position="214"/>
    </location>
</feature>
<dbReference type="Gene3D" id="3.40.50.620">
    <property type="entry name" value="HUPs"/>
    <property type="match status" value="1"/>
</dbReference>
<keyword evidence="8" id="KW-0061">Asparagine biosynthesis</keyword>
<proteinExistence type="inferred from homology"/>
<evidence type="ECO:0000313" key="12">
    <source>
        <dbReference type="EMBL" id="RJP62048.1"/>
    </source>
</evidence>
<keyword evidence="8" id="KW-0028">Amino-acid biosynthesis</keyword>
<gene>
    <name evidence="12" type="primary">asnB</name>
    <name evidence="12" type="ORF">C4541_00500</name>
</gene>
<dbReference type="CDD" id="cd00712">
    <property type="entry name" value="AsnB"/>
    <property type="match status" value="1"/>
</dbReference>
<dbReference type="InterPro" id="IPR014729">
    <property type="entry name" value="Rossmann-like_a/b/a_fold"/>
</dbReference>
<dbReference type="PROSITE" id="PS51278">
    <property type="entry name" value="GATASE_TYPE_2"/>
    <property type="match status" value="1"/>
</dbReference>
<evidence type="ECO:0000256" key="3">
    <source>
        <dbReference type="ARBA" id="ARBA00012737"/>
    </source>
</evidence>
<organism evidence="12 13">
    <name type="scientific">Candidatus Auribacter fodinae</name>
    <dbReference type="NCBI Taxonomy" id="2093366"/>
    <lineage>
        <taxon>Bacteria</taxon>
        <taxon>Pseudomonadati</taxon>
        <taxon>Candidatus Auribacterota</taxon>
        <taxon>Candidatus Auribacteria</taxon>
        <taxon>Candidatus Auribacterales</taxon>
        <taxon>Candidatus Auribacteraceae</taxon>
        <taxon>Candidatus Auribacter</taxon>
    </lineage>
</organism>
<evidence type="ECO:0000256" key="4">
    <source>
        <dbReference type="ARBA" id="ARBA00022741"/>
    </source>
</evidence>
<feature type="binding site" evidence="9">
    <location>
        <begin position="370"/>
        <end position="371"/>
    </location>
    <ligand>
        <name>ATP</name>
        <dbReference type="ChEBI" id="CHEBI:30616"/>
    </ligand>
</feature>
<name>A0A3A4RAJ4_9BACT</name>
<dbReference type="Pfam" id="PF00733">
    <property type="entry name" value="Asn_synthase"/>
    <property type="match status" value="1"/>
</dbReference>
<evidence type="ECO:0000259" key="11">
    <source>
        <dbReference type="PROSITE" id="PS51278"/>
    </source>
</evidence>
<comment type="catalytic activity">
    <reaction evidence="7">
        <text>L-aspartate + L-glutamine + ATP + H2O = L-asparagine + L-glutamate + AMP + diphosphate + H(+)</text>
        <dbReference type="Rhea" id="RHEA:12228"/>
        <dbReference type="ChEBI" id="CHEBI:15377"/>
        <dbReference type="ChEBI" id="CHEBI:15378"/>
        <dbReference type="ChEBI" id="CHEBI:29985"/>
        <dbReference type="ChEBI" id="CHEBI:29991"/>
        <dbReference type="ChEBI" id="CHEBI:30616"/>
        <dbReference type="ChEBI" id="CHEBI:33019"/>
        <dbReference type="ChEBI" id="CHEBI:58048"/>
        <dbReference type="ChEBI" id="CHEBI:58359"/>
        <dbReference type="ChEBI" id="CHEBI:456215"/>
        <dbReference type="EC" id="6.3.5.4"/>
    </reaction>
</comment>
<comment type="caution">
    <text evidence="12">The sequence shown here is derived from an EMBL/GenBank/DDBJ whole genome shotgun (WGS) entry which is preliminary data.</text>
</comment>
<dbReference type="AlphaFoldDB" id="A0A3A4RAJ4"/>
<evidence type="ECO:0000256" key="7">
    <source>
        <dbReference type="ARBA" id="ARBA00048741"/>
    </source>
</evidence>
<dbReference type="Proteomes" id="UP000266426">
    <property type="component" value="Unassembled WGS sequence"/>
</dbReference>
<dbReference type="Gene3D" id="3.60.20.10">
    <property type="entry name" value="Glutamine Phosphoribosylpyrophosphate, subunit 1, domain 1"/>
    <property type="match status" value="1"/>
</dbReference>
<reference evidence="12 13" key="1">
    <citation type="journal article" date="2017" name="ISME J.">
        <title>Energy and carbon metabolisms in a deep terrestrial subsurface fluid microbial community.</title>
        <authorList>
            <person name="Momper L."/>
            <person name="Jungbluth S.P."/>
            <person name="Lee M.D."/>
            <person name="Amend J.P."/>
        </authorList>
    </citation>
    <scope>NUCLEOTIDE SEQUENCE [LARGE SCALE GENOMIC DNA]</scope>
    <source>
        <strain evidence="12">SURF_26</strain>
    </source>
</reference>
<evidence type="ECO:0000256" key="2">
    <source>
        <dbReference type="ARBA" id="ARBA00005752"/>
    </source>
</evidence>
<evidence type="ECO:0000313" key="13">
    <source>
        <dbReference type="Proteomes" id="UP000266426"/>
    </source>
</evidence>
<keyword evidence="5 9" id="KW-0067">ATP-binding</keyword>
<dbReference type="InterPro" id="IPR001962">
    <property type="entry name" value="Asn_synthase"/>
</dbReference>
<feature type="site" description="Important for beta-aspartyl-AMP intermediate formation" evidence="10">
    <location>
        <position position="372"/>
    </location>
</feature>
<comment type="similarity">
    <text evidence="2">Belongs to the asparagine synthetase family.</text>
</comment>
<comment type="pathway">
    <text evidence="1">Amino-acid biosynthesis; L-asparagine biosynthesis; L-asparagine from L-aspartate (L-Gln route): step 1/1.</text>
</comment>
<dbReference type="EMBL" id="QZJZ01000005">
    <property type="protein sequence ID" value="RJP62048.1"/>
    <property type="molecule type" value="Genomic_DNA"/>
</dbReference>
<dbReference type="GO" id="GO:0006529">
    <property type="term" value="P:asparagine biosynthetic process"/>
    <property type="evidence" value="ECO:0007669"/>
    <property type="project" value="UniProtKB-KW"/>
</dbReference>
<evidence type="ECO:0000256" key="10">
    <source>
        <dbReference type="PIRSR" id="PIRSR001589-3"/>
    </source>
</evidence>
<dbReference type="PIRSF" id="PIRSF001589">
    <property type="entry name" value="Asn_synthetase_glu-h"/>
    <property type="match status" value="1"/>
</dbReference>
<dbReference type="GO" id="GO:0005524">
    <property type="term" value="F:ATP binding"/>
    <property type="evidence" value="ECO:0007669"/>
    <property type="project" value="UniProtKB-KW"/>
</dbReference>
<keyword evidence="6 8" id="KW-0315">Glutamine amidotransferase</keyword>
<evidence type="ECO:0000256" key="8">
    <source>
        <dbReference type="PIRSR" id="PIRSR001589-1"/>
    </source>
</evidence>
<feature type="binding site" evidence="9">
    <location>
        <position position="102"/>
    </location>
    <ligand>
        <name>L-glutamine</name>
        <dbReference type="ChEBI" id="CHEBI:58359"/>
    </ligand>
</feature>
<dbReference type="GO" id="GO:0004066">
    <property type="term" value="F:asparagine synthase (glutamine-hydrolyzing) activity"/>
    <property type="evidence" value="ECO:0007669"/>
    <property type="project" value="UniProtKB-EC"/>
</dbReference>
<evidence type="ECO:0000256" key="6">
    <source>
        <dbReference type="ARBA" id="ARBA00022962"/>
    </source>
</evidence>
<keyword evidence="4 9" id="KW-0547">Nucleotide-binding</keyword>
<dbReference type="InterPro" id="IPR029055">
    <property type="entry name" value="Ntn_hydrolases_N"/>
</dbReference>
<evidence type="ECO:0000256" key="5">
    <source>
        <dbReference type="ARBA" id="ARBA00022840"/>
    </source>
</evidence>
<keyword evidence="12" id="KW-0436">Ligase</keyword>
<dbReference type="InterPro" id="IPR051786">
    <property type="entry name" value="ASN_synthetase/amidase"/>
</dbReference>
<evidence type="ECO:0000256" key="1">
    <source>
        <dbReference type="ARBA" id="ARBA00005187"/>
    </source>
</evidence>
<dbReference type="SUPFAM" id="SSF52402">
    <property type="entry name" value="Adenine nucleotide alpha hydrolases-like"/>
    <property type="match status" value="1"/>
</dbReference>
<evidence type="ECO:0000256" key="9">
    <source>
        <dbReference type="PIRSR" id="PIRSR001589-2"/>
    </source>
</evidence>
<dbReference type="PANTHER" id="PTHR43284:SF1">
    <property type="entry name" value="ASPARAGINE SYNTHETASE"/>
    <property type="match status" value="1"/>
</dbReference>
<accession>A0A3A4RAJ4</accession>
<dbReference type="EC" id="6.3.5.4" evidence="3"/>
<protein>
    <recommendedName>
        <fullName evidence="3">asparagine synthase (glutamine-hydrolyzing)</fullName>
        <ecNumber evidence="3">6.3.5.4</ecNumber>
    </recommendedName>
</protein>
<dbReference type="InterPro" id="IPR017932">
    <property type="entry name" value="GATase_2_dom"/>
</dbReference>
<dbReference type="NCBIfam" id="TIGR01536">
    <property type="entry name" value="asn_synth_AEB"/>
    <property type="match status" value="1"/>
</dbReference>
<sequence>MCGIGVYISKDTISEQKLADKLNTMNASQEHRGPDFSASYCHGHVGLCHTRLSIIDLSAQANQPFYSPERKYVLSYNGELYNFRELREKLISLGHVFTTHSDTEVVLHSYMEWGTGAFVKFNGMFGLAIYDSVENKVILARDRMGMKFIHYYADEKQIVFASEIKAILNVVGIPEYRTEAVNDFLVLGQIDKTRSFFQGVQTLLPGKFCVVNLSDYSVTPVGYYNLQANIDPDRYICNKSISMEEHVDTLDKLLRKSIEKHLIADIPVGTLCSGGLDSSLVTAIAKQINPDVRIYHGGVEEGGGEEEYAVLAAKHLNVDINFIYMSRDKYLNDLVDTVYQMETPCFHQNDISLYHICKLARTHGVKVLLSGESSDELFAGYPWYPRLMKKTAFADPNGTGWTNDYLPTAGLFYRFPDYYETPRLANAYSLFAHQGEKLLRWNWILDTFGFLQDISEKTGNAILIDNLLTFLNTLLYTADRMGMLSSIENRFPFIENDIVDFTLNLPLEFKVDFRAGKKVLKLVAERYLPKEIIYRRKQGFPTPVESYISFNEAFFKDGFLEQHLSLPASIFGKTGVDKRLMYRLTTAEVWGRIFVLKQNLDEIKNHISATLNRKYQYIS</sequence>
<feature type="binding site" evidence="9">
    <location>
        <position position="271"/>
    </location>
    <ligand>
        <name>ATP</name>
        <dbReference type="ChEBI" id="CHEBI:30616"/>
    </ligand>
</feature>
<dbReference type="SUPFAM" id="SSF56235">
    <property type="entry name" value="N-terminal nucleophile aminohydrolases (Ntn hydrolases)"/>
    <property type="match status" value="1"/>
</dbReference>